<evidence type="ECO:0000313" key="1">
    <source>
        <dbReference type="EMBL" id="CAK9319187.1"/>
    </source>
</evidence>
<reference evidence="1 2" key="1">
    <citation type="submission" date="2024-03" db="EMBL/GenBank/DDBJ databases">
        <authorList>
            <person name="Gkanogiannis A."/>
            <person name="Becerra Lopez-Lavalle L."/>
        </authorList>
    </citation>
    <scope>NUCLEOTIDE SEQUENCE [LARGE SCALE GENOMIC DNA]</scope>
</reference>
<protein>
    <submittedName>
        <fullName evidence="1">Uncharacterized protein</fullName>
    </submittedName>
</protein>
<organism evidence="1 2">
    <name type="scientific">Citrullus colocynthis</name>
    <name type="common">colocynth</name>
    <dbReference type="NCBI Taxonomy" id="252529"/>
    <lineage>
        <taxon>Eukaryota</taxon>
        <taxon>Viridiplantae</taxon>
        <taxon>Streptophyta</taxon>
        <taxon>Embryophyta</taxon>
        <taxon>Tracheophyta</taxon>
        <taxon>Spermatophyta</taxon>
        <taxon>Magnoliopsida</taxon>
        <taxon>eudicotyledons</taxon>
        <taxon>Gunneridae</taxon>
        <taxon>Pentapetalae</taxon>
        <taxon>rosids</taxon>
        <taxon>fabids</taxon>
        <taxon>Cucurbitales</taxon>
        <taxon>Cucurbitaceae</taxon>
        <taxon>Benincaseae</taxon>
        <taxon>Citrullus</taxon>
    </lineage>
</organism>
<proteinExistence type="predicted"/>
<evidence type="ECO:0000313" key="2">
    <source>
        <dbReference type="Proteomes" id="UP001642487"/>
    </source>
</evidence>
<accession>A0ABP0YFD9</accession>
<sequence length="69" mass="7904">MSQHNHSRPNRRKMLKKAIGVTADSPPPWLIATYRHSTTVTSAVNSLHLGSPKEHYLDSRSPECRRLRK</sequence>
<dbReference type="Proteomes" id="UP001642487">
    <property type="component" value="Chromosome 3"/>
</dbReference>
<name>A0ABP0YFD9_9ROSI</name>
<dbReference type="EMBL" id="OZ021737">
    <property type="protein sequence ID" value="CAK9319187.1"/>
    <property type="molecule type" value="Genomic_DNA"/>
</dbReference>
<keyword evidence="2" id="KW-1185">Reference proteome</keyword>
<gene>
    <name evidence="1" type="ORF">CITCOLO1_LOCUS11181</name>
</gene>